<accession>A0A8H3X5L0</accession>
<proteinExistence type="predicted"/>
<feature type="chain" id="PRO_5034165481" description="LAGLIDADG endonuclease" evidence="1">
    <location>
        <begin position="27"/>
        <end position="150"/>
    </location>
</feature>
<sequence>MGHYKFDFWADVLIAVLLSRITYLQCETSEFPTDFFLNIKRHLNLTTNIRAFKPSHTLQFSQGPLSCWYTSGKRIPRHVNVWQSVSICHATYGKWAIKITAFTGRLIYRKYFGQISTMKPVVLGDKPSYKMRTQTVTKLKLVNALRQLRS</sequence>
<evidence type="ECO:0000313" key="2">
    <source>
        <dbReference type="EMBL" id="KAF0415914.1"/>
    </source>
</evidence>
<dbReference type="EMBL" id="WTPW01001762">
    <property type="protein sequence ID" value="KAF0415914.1"/>
    <property type="molecule type" value="Genomic_DNA"/>
</dbReference>
<dbReference type="Proteomes" id="UP000439903">
    <property type="component" value="Unassembled WGS sequence"/>
</dbReference>
<keyword evidence="1" id="KW-0732">Signal</keyword>
<protein>
    <recommendedName>
        <fullName evidence="4">LAGLIDADG endonuclease</fullName>
    </recommendedName>
</protein>
<evidence type="ECO:0008006" key="4">
    <source>
        <dbReference type="Google" id="ProtNLM"/>
    </source>
</evidence>
<comment type="caution">
    <text evidence="2">The sequence shown here is derived from an EMBL/GenBank/DDBJ whole genome shotgun (WGS) entry which is preliminary data.</text>
</comment>
<keyword evidence="3" id="KW-1185">Reference proteome</keyword>
<reference evidence="2 3" key="1">
    <citation type="journal article" date="2019" name="Environ. Microbiol.">
        <title>At the nexus of three kingdoms: the genome of the mycorrhizal fungus Gigaspora margarita provides insights into plant, endobacterial and fungal interactions.</title>
        <authorList>
            <person name="Venice F."/>
            <person name="Ghignone S."/>
            <person name="Salvioli di Fossalunga A."/>
            <person name="Amselem J."/>
            <person name="Novero M."/>
            <person name="Xianan X."/>
            <person name="Sedzielewska Toro K."/>
            <person name="Morin E."/>
            <person name="Lipzen A."/>
            <person name="Grigoriev I.V."/>
            <person name="Henrissat B."/>
            <person name="Martin F.M."/>
            <person name="Bonfante P."/>
        </authorList>
    </citation>
    <scope>NUCLEOTIDE SEQUENCE [LARGE SCALE GENOMIC DNA]</scope>
    <source>
        <strain evidence="2 3">BEG34</strain>
    </source>
</reference>
<feature type="signal peptide" evidence="1">
    <location>
        <begin position="1"/>
        <end position="26"/>
    </location>
</feature>
<organism evidence="2 3">
    <name type="scientific">Gigaspora margarita</name>
    <dbReference type="NCBI Taxonomy" id="4874"/>
    <lineage>
        <taxon>Eukaryota</taxon>
        <taxon>Fungi</taxon>
        <taxon>Fungi incertae sedis</taxon>
        <taxon>Mucoromycota</taxon>
        <taxon>Glomeromycotina</taxon>
        <taxon>Glomeromycetes</taxon>
        <taxon>Diversisporales</taxon>
        <taxon>Gigasporaceae</taxon>
        <taxon>Gigaspora</taxon>
    </lineage>
</organism>
<name>A0A8H3X5L0_GIGMA</name>
<evidence type="ECO:0000256" key="1">
    <source>
        <dbReference type="SAM" id="SignalP"/>
    </source>
</evidence>
<gene>
    <name evidence="2" type="ORF">F8M41_007543</name>
</gene>
<evidence type="ECO:0000313" key="3">
    <source>
        <dbReference type="Proteomes" id="UP000439903"/>
    </source>
</evidence>
<dbReference type="AlphaFoldDB" id="A0A8H3X5L0"/>